<evidence type="ECO:0000313" key="2">
    <source>
        <dbReference type="Proteomes" id="UP000251314"/>
    </source>
</evidence>
<dbReference type="OrthoDB" id="126322at2759"/>
<comment type="caution">
    <text evidence="1">The sequence shown here is derived from an EMBL/GenBank/DDBJ whole genome shotgun (WGS) entry which is preliminary data.</text>
</comment>
<organism evidence="1 2">
    <name type="scientific">Phytophthora cactorum</name>
    <dbReference type="NCBI Taxonomy" id="29920"/>
    <lineage>
        <taxon>Eukaryota</taxon>
        <taxon>Sar</taxon>
        <taxon>Stramenopiles</taxon>
        <taxon>Oomycota</taxon>
        <taxon>Peronosporomycetes</taxon>
        <taxon>Peronosporales</taxon>
        <taxon>Peronosporaceae</taxon>
        <taxon>Phytophthora</taxon>
    </lineage>
</organism>
<protein>
    <submittedName>
        <fullName evidence="1">Uncharacterized protein</fullName>
    </submittedName>
</protein>
<dbReference type="AlphaFoldDB" id="A0A329S8A0"/>
<gene>
    <name evidence="1" type="ORF">PC110_g10622</name>
</gene>
<sequence>MHTSEIVTLVVALRGHSGDLQQLRRQVHQLLVDAELKHELKVRHRLTAACLGMQHLSAWSLLNKYGTDENLLNVSTLTRDAFNKLLAWFAEFFFFDSQTWTRGWETTEVSGASSSLGTTVALLRGFDGSENAL</sequence>
<evidence type="ECO:0000313" key="1">
    <source>
        <dbReference type="EMBL" id="RAW33047.1"/>
    </source>
</evidence>
<dbReference type="EMBL" id="MJFZ01000253">
    <property type="protein sequence ID" value="RAW33047.1"/>
    <property type="molecule type" value="Genomic_DNA"/>
</dbReference>
<dbReference type="Proteomes" id="UP000251314">
    <property type="component" value="Unassembled WGS sequence"/>
</dbReference>
<proteinExistence type="predicted"/>
<dbReference type="VEuPathDB" id="FungiDB:PC110_g10622"/>
<name>A0A329S8A0_9STRA</name>
<keyword evidence="2" id="KW-1185">Reference proteome</keyword>
<accession>A0A329S8A0</accession>
<reference evidence="1 2" key="1">
    <citation type="submission" date="2018-01" db="EMBL/GenBank/DDBJ databases">
        <title>Draft genome of the strawberry crown rot pathogen Phytophthora cactorum.</title>
        <authorList>
            <person name="Armitage A.D."/>
            <person name="Lysoe E."/>
            <person name="Nellist C.F."/>
            <person name="Harrison R.J."/>
            <person name="Brurberg M.B."/>
        </authorList>
    </citation>
    <scope>NUCLEOTIDE SEQUENCE [LARGE SCALE GENOMIC DNA]</scope>
    <source>
        <strain evidence="1 2">10300</strain>
    </source>
</reference>